<feature type="binding site" evidence="14">
    <location>
        <position position="255"/>
    </location>
    <ligand>
        <name>Mg(2+)</name>
        <dbReference type="ChEBI" id="CHEBI:18420"/>
    </ligand>
</feature>
<keyword evidence="10" id="KW-0804">Transcription</keyword>
<keyword evidence="4 14" id="KW-0479">Metal-binding</keyword>
<evidence type="ECO:0000256" key="7">
    <source>
        <dbReference type="ARBA" id="ARBA00022912"/>
    </source>
</evidence>
<evidence type="ECO:0000256" key="4">
    <source>
        <dbReference type="ARBA" id="ARBA00022723"/>
    </source>
</evidence>
<keyword evidence="7 15" id="KW-0904">Protein phosphatase</keyword>
<dbReference type="NCBIfam" id="TIGR01658">
    <property type="entry name" value="EYA-cons_domain"/>
    <property type="match status" value="1"/>
</dbReference>
<reference evidence="17" key="3">
    <citation type="submission" date="2025-09" db="UniProtKB">
        <authorList>
            <consortium name="Ensembl"/>
        </authorList>
    </citation>
    <scope>IDENTIFICATION</scope>
</reference>
<evidence type="ECO:0000256" key="12">
    <source>
        <dbReference type="ARBA" id="ARBA00051722"/>
    </source>
</evidence>
<dbReference type="FunFam" id="3.40.50.12350:FF:000001">
    <property type="entry name" value="Eyes absent homolog"/>
    <property type="match status" value="1"/>
</dbReference>
<evidence type="ECO:0000313" key="18">
    <source>
        <dbReference type="Proteomes" id="UP000694397"/>
    </source>
</evidence>
<dbReference type="Proteomes" id="UP000694397">
    <property type="component" value="Chromosome 9"/>
</dbReference>
<dbReference type="Pfam" id="PF00702">
    <property type="entry name" value="Hydrolase"/>
    <property type="match status" value="1"/>
</dbReference>
<evidence type="ECO:0000313" key="17">
    <source>
        <dbReference type="Ensembl" id="ENSSFOP00015052838.1"/>
    </source>
</evidence>
<dbReference type="PANTHER" id="PTHR10190">
    <property type="entry name" value="EYES ABSENT"/>
    <property type="match status" value="1"/>
</dbReference>
<evidence type="ECO:0000256" key="1">
    <source>
        <dbReference type="ARBA" id="ARBA00004123"/>
    </source>
</evidence>
<dbReference type="Gene3D" id="3.40.50.12350">
    <property type="match status" value="1"/>
</dbReference>
<feature type="compositionally biased region" description="Basic and acidic residues" evidence="16">
    <location>
        <begin position="213"/>
        <end position="228"/>
    </location>
</feature>
<proteinExistence type="inferred from homology"/>
<sequence>SFSSIFLKFFTSRFLTNSTLEHLDNTIKCDFFSPSSLSVSLRPYPHILPTPSSQNMAAYGQPQYSTGMQQATAYATYPQPGQPYGIPAYGIKTEGGLAQAQSPGQTGFLSYSSGFTTPQTGQAPYSYQMQGDNLMLLLSHFSFFFAPSQEYPSYPAFGQGQYTQYYSNSPYTSPYMTSNNTSPTTPSTTATYTLQEPPSGEYSTIHSPSTPIKDSDSDRLRRVSDGKSRGRGRRNNNPSPPPDSDLERVFIWDLDETIIVFHSLLTGSYANRFGRDPPTSVSLGLRMEEMIFNLADTHLFFNDLEECDQVHIDDVSSDDNGQDLSTYNFSTDGFHAAATSANLCLATGVRGGVDWMRKLAFRYRRVKEIYTTYKNNVGGLLGPAKREAWLQLRAEIEALTDSWLTLALKALTLIHSRSNCVNILVTTTQLIPALAKVLLYGLGIVFPIENIYSATKIGKESCFERVIQRFGRKVVYIVVGDGVEEEQGSKKHNMPFWRISSHSDLMALHHALELDYL</sequence>
<name>A0A8C9THN3_SCLFO</name>
<reference evidence="17" key="2">
    <citation type="submission" date="2025-08" db="UniProtKB">
        <authorList>
            <consortium name="Ensembl"/>
        </authorList>
    </citation>
    <scope>IDENTIFICATION</scope>
</reference>
<evidence type="ECO:0000256" key="14">
    <source>
        <dbReference type="PIRSR" id="PIRSR628472-2"/>
    </source>
</evidence>
<feature type="region of interest" description="Disordered" evidence="16">
    <location>
        <begin position="176"/>
        <end position="245"/>
    </location>
</feature>
<feature type="active site" description="Proton donor" evidence="13">
    <location>
        <position position="255"/>
    </location>
</feature>
<dbReference type="SFLD" id="SFLDG01129">
    <property type="entry name" value="C1.5:_HAD__Beta-PGM__Phosphata"/>
    <property type="match status" value="1"/>
</dbReference>
<feature type="binding site" evidence="14">
    <location>
        <position position="253"/>
    </location>
    <ligand>
        <name>Mg(2+)</name>
        <dbReference type="ChEBI" id="CHEBI:18420"/>
    </ligand>
</feature>
<dbReference type="GO" id="GO:0004725">
    <property type="term" value="F:protein tyrosine phosphatase activity"/>
    <property type="evidence" value="ECO:0007669"/>
    <property type="project" value="UniProtKB-EC"/>
</dbReference>
<dbReference type="GO" id="GO:0045739">
    <property type="term" value="P:positive regulation of DNA repair"/>
    <property type="evidence" value="ECO:0007669"/>
    <property type="project" value="TreeGrafter"/>
</dbReference>
<protein>
    <recommendedName>
        <fullName evidence="15">Eyes absent homolog</fullName>
        <ecNumber evidence="15">3.1.3.48</ecNumber>
    </recommendedName>
</protein>
<evidence type="ECO:0000256" key="15">
    <source>
        <dbReference type="RuleBase" id="RU362036"/>
    </source>
</evidence>
<evidence type="ECO:0000256" key="16">
    <source>
        <dbReference type="SAM" id="MobiDB-lite"/>
    </source>
</evidence>
<dbReference type="SFLD" id="SFLDS00003">
    <property type="entry name" value="Haloacid_Dehalogenase"/>
    <property type="match status" value="1"/>
</dbReference>
<evidence type="ECO:0000256" key="9">
    <source>
        <dbReference type="ARBA" id="ARBA00023159"/>
    </source>
</evidence>
<keyword evidence="6 14" id="KW-0460">Magnesium</keyword>
<keyword evidence="9" id="KW-0010">Activator</keyword>
<reference evidence="17 18" key="1">
    <citation type="submission" date="2019-04" db="EMBL/GenBank/DDBJ databases">
        <authorList>
            <consortium name="Wellcome Sanger Institute Data Sharing"/>
        </authorList>
    </citation>
    <scope>NUCLEOTIDE SEQUENCE [LARGE SCALE GENOMIC DNA]</scope>
</reference>
<keyword evidence="8 15" id="KW-0805">Transcription regulation</keyword>
<dbReference type="Ensembl" id="ENSSFOT00015056326.1">
    <property type="protein sequence ID" value="ENSSFOP00015052838.1"/>
    <property type="gene ID" value="ENSSFOG00015013455.2"/>
</dbReference>
<evidence type="ECO:0000256" key="5">
    <source>
        <dbReference type="ARBA" id="ARBA00022801"/>
    </source>
</evidence>
<dbReference type="GO" id="GO:0046872">
    <property type="term" value="F:metal ion binding"/>
    <property type="evidence" value="ECO:0007669"/>
    <property type="project" value="UniProtKB-KW"/>
</dbReference>
<feature type="compositionally biased region" description="Polar residues" evidence="16">
    <location>
        <begin position="201"/>
        <end position="212"/>
    </location>
</feature>
<evidence type="ECO:0000256" key="6">
    <source>
        <dbReference type="ARBA" id="ARBA00022842"/>
    </source>
</evidence>
<dbReference type="GO" id="GO:2001240">
    <property type="term" value="P:negative regulation of extrinsic apoptotic signaling pathway in absence of ligand"/>
    <property type="evidence" value="ECO:0007669"/>
    <property type="project" value="TreeGrafter"/>
</dbReference>
<dbReference type="PANTHER" id="PTHR10190:SF11">
    <property type="entry name" value="EYES ABSENT HOMOLOG 1"/>
    <property type="match status" value="1"/>
</dbReference>
<comment type="similarity">
    <text evidence="2 15">Belongs to the HAD-like hydrolase superfamily. EYA family.</text>
</comment>
<dbReference type="AlphaFoldDB" id="A0A8C9THN3"/>
<evidence type="ECO:0000256" key="2">
    <source>
        <dbReference type="ARBA" id="ARBA00010501"/>
    </source>
</evidence>
<dbReference type="InterPro" id="IPR038102">
    <property type="entry name" value="EYA_dom_sf"/>
</dbReference>
<dbReference type="InterPro" id="IPR006545">
    <property type="entry name" value="EYA_dom"/>
</dbReference>
<keyword evidence="18" id="KW-1185">Reference proteome</keyword>
<dbReference type="EC" id="3.1.3.48" evidence="15"/>
<feature type="active site" description="Nucleophile" evidence="13">
    <location>
        <position position="253"/>
    </location>
</feature>
<comment type="cofactor">
    <cofactor evidence="14 15">
        <name>Mg(2+)</name>
        <dbReference type="ChEBI" id="CHEBI:18420"/>
    </cofactor>
    <text evidence="14 15">Binds 1 Mg(2+) ion per subunit.</text>
</comment>
<dbReference type="InterPro" id="IPR042577">
    <property type="entry name" value="EYA_dom_metazoan"/>
</dbReference>
<evidence type="ECO:0000256" key="11">
    <source>
        <dbReference type="ARBA" id="ARBA00023242"/>
    </source>
</evidence>
<evidence type="ECO:0000256" key="10">
    <source>
        <dbReference type="ARBA" id="ARBA00023163"/>
    </source>
</evidence>
<keyword evidence="5 15" id="KW-0378">Hydrolase</keyword>
<keyword evidence="3" id="KW-0217">Developmental protein</keyword>
<dbReference type="GO" id="GO:0005634">
    <property type="term" value="C:nucleus"/>
    <property type="evidence" value="ECO:0007669"/>
    <property type="project" value="UniProtKB-SubCell"/>
</dbReference>
<comment type="subcellular location">
    <subcellularLocation>
        <location evidence="1">Nucleus</location>
    </subcellularLocation>
</comment>
<feature type="compositionally biased region" description="Low complexity" evidence="16">
    <location>
        <begin position="176"/>
        <end position="193"/>
    </location>
</feature>
<dbReference type="CDD" id="cd02601">
    <property type="entry name" value="HAD_Eya"/>
    <property type="match status" value="1"/>
</dbReference>
<dbReference type="GO" id="GO:0030154">
    <property type="term" value="P:cell differentiation"/>
    <property type="evidence" value="ECO:0007669"/>
    <property type="project" value="TreeGrafter"/>
</dbReference>
<dbReference type="InterPro" id="IPR028472">
    <property type="entry name" value="EYA"/>
</dbReference>
<evidence type="ECO:0000256" key="8">
    <source>
        <dbReference type="ARBA" id="ARBA00023015"/>
    </source>
</evidence>
<gene>
    <name evidence="17" type="primary">EYA1</name>
    <name evidence="17" type="synonym">eya1</name>
</gene>
<organism evidence="17 18">
    <name type="scientific">Scleropages formosus</name>
    <name type="common">Asian bonytongue</name>
    <name type="synonym">Osteoglossum formosum</name>
    <dbReference type="NCBI Taxonomy" id="113540"/>
    <lineage>
        <taxon>Eukaryota</taxon>
        <taxon>Metazoa</taxon>
        <taxon>Chordata</taxon>
        <taxon>Craniata</taxon>
        <taxon>Vertebrata</taxon>
        <taxon>Euteleostomi</taxon>
        <taxon>Actinopterygii</taxon>
        <taxon>Neopterygii</taxon>
        <taxon>Teleostei</taxon>
        <taxon>Osteoglossocephala</taxon>
        <taxon>Osteoglossomorpha</taxon>
        <taxon>Osteoglossiformes</taxon>
        <taxon>Osteoglossidae</taxon>
        <taxon>Scleropages</taxon>
    </lineage>
</organism>
<dbReference type="GeneTree" id="ENSGT00950000182978"/>
<keyword evidence="11" id="KW-0539">Nucleus</keyword>
<evidence type="ECO:0000256" key="13">
    <source>
        <dbReference type="PIRSR" id="PIRSR628472-1"/>
    </source>
</evidence>
<evidence type="ECO:0000256" key="3">
    <source>
        <dbReference type="ARBA" id="ARBA00022473"/>
    </source>
</evidence>
<accession>A0A8C9THN3</accession>
<comment type="catalytic activity">
    <reaction evidence="12 15">
        <text>O-phospho-L-tyrosyl-[protein] + H2O = L-tyrosyl-[protein] + phosphate</text>
        <dbReference type="Rhea" id="RHEA:10684"/>
        <dbReference type="Rhea" id="RHEA-COMP:10136"/>
        <dbReference type="Rhea" id="RHEA-COMP:20101"/>
        <dbReference type="ChEBI" id="CHEBI:15377"/>
        <dbReference type="ChEBI" id="CHEBI:43474"/>
        <dbReference type="ChEBI" id="CHEBI:46858"/>
        <dbReference type="ChEBI" id="CHEBI:61978"/>
        <dbReference type="EC" id="3.1.3.48"/>
    </reaction>
</comment>
<feature type="binding site" evidence="14">
    <location>
        <position position="481"/>
    </location>
    <ligand>
        <name>Mg(2+)</name>
        <dbReference type="ChEBI" id="CHEBI:18420"/>
    </ligand>
</feature>